<sequence length="336" mass="38509">MNIDAFIFSLVMYRARSVIGTHDTRQLHHVRYTNCGCTNTPLQTTRSPTKGRLSSIREGPSQVCVNAPQVPSTITPRVQSPAFGHLNAVRKSLRDIGAQHSSCTIYHESPAKDKELNQRTEIQRSLSVSDLISPNQQTMVFDHEKIEPIVHKLLDDRDRRIEEIKDKLFEDVKKEMDCRHELIDNIVHLISIEQKRTQRLLSRSAIANKLIRKVQVDINEQLTQIAELRTRIENLELRLEQEKTQKPQLQSAIDQVKKFEDTIATSTSKINQQIKTVHHYLQELQCSLERFILEQRKLRANGVDSGSTVNTAVSSIHQQLATIFPLRSLLTDTSKE</sequence>
<dbReference type="Proteomes" id="UP000008974">
    <property type="component" value="Unassembled WGS sequence"/>
</dbReference>
<dbReference type="OrthoDB" id="10359455at2759"/>
<feature type="coiled-coil region" evidence="1">
    <location>
        <begin position="211"/>
        <end position="252"/>
    </location>
</feature>
<organism evidence="2 3">
    <name type="scientific">Giardia intestinalis (strain P15)</name>
    <name type="common">Giardia lamblia</name>
    <dbReference type="NCBI Taxonomy" id="658858"/>
    <lineage>
        <taxon>Eukaryota</taxon>
        <taxon>Metamonada</taxon>
        <taxon>Diplomonadida</taxon>
        <taxon>Hexamitidae</taxon>
        <taxon>Giardiinae</taxon>
        <taxon>Giardia</taxon>
    </lineage>
</organism>
<proteinExistence type="predicted"/>
<accession>E1F3C1</accession>
<protein>
    <submittedName>
        <fullName evidence="2">Uncharacterized protein</fullName>
    </submittedName>
</protein>
<dbReference type="AlphaFoldDB" id="E1F3C1"/>
<keyword evidence="1" id="KW-0175">Coiled coil</keyword>
<reference evidence="2 3" key="1">
    <citation type="journal article" date="2010" name="BMC Genomics">
        <title>Genome analysis and comparative genomics of a Giardia intestinalis assemblage E isolate.</title>
        <authorList>
            <person name="Jerlstrom-Hultqvist J."/>
            <person name="Franzen O."/>
            <person name="Ankarklev J."/>
            <person name="Xu F."/>
            <person name="Nohynkova E."/>
            <person name="Andersson J.O."/>
            <person name="Svard S.G."/>
            <person name="Andersson B."/>
        </authorList>
    </citation>
    <scope>NUCLEOTIDE SEQUENCE [LARGE SCALE GENOMIC DNA]</scope>
    <source>
        <strain evidence="2 3">P15</strain>
    </source>
</reference>
<evidence type="ECO:0000313" key="3">
    <source>
        <dbReference type="Proteomes" id="UP000008974"/>
    </source>
</evidence>
<dbReference type="VEuPathDB" id="GiardiaDB:GLP15_4063"/>
<gene>
    <name evidence="2" type="ORF">GLP15_4063</name>
</gene>
<dbReference type="EMBL" id="ACVC01000148">
    <property type="protein sequence ID" value="EFO63056.1"/>
    <property type="molecule type" value="Genomic_DNA"/>
</dbReference>
<comment type="caution">
    <text evidence="2">The sequence shown here is derived from an EMBL/GenBank/DDBJ whole genome shotgun (WGS) entry which is preliminary data.</text>
</comment>
<name>E1F3C1_GIAIA</name>
<evidence type="ECO:0000313" key="2">
    <source>
        <dbReference type="EMBL" id="EFO63056.1"/>
    </source>
</evidence>
<dbReference type="OMA" id="GCTNTPL"/>
<evidence type="ECO:0000256" key="1">
    <source>
        <dbReference type="SAM" id="Coils"/>
    </source>
</evidence>